<evidence type="ECO:0000256" key="2">
    <source>
        <dbReference type="ARBA" id="ARBA00022723"/>
    </source>
</evidence>
<evidence type="ECO:0008006" key="11">
    <source>
        <dbReference type="Google" id="ProtNLM"/>
    </source>
</evidence>
<dbReference type="FunFam" id="2.60.40.420:FF:000045">
    <property type="entry name" value="Laccase 2"/>
    <property type="match status" value="1"/>
</dbReference>
<evidence type="ECO:0000259" key="8">
    <source>
        <dbReference type="Pfam" id="PF07732"/>
    </source>
</evidence>
<evidence type="ECO:0000313" key="10">
    <source>
        <dbReference type="Proteomes" id="UP000266861"/>
    </source>
</evidence>
<dbReference type="InterPro" id="IPR008972">
    <property type="entry name" value="Cupredoxin"/>
</dbReference>
<feature type="signal peptide" evidence="5">
    <location>
        <begin position="1"/>
        <end position="26"/>
    </location>
</feature>
<dbReference type="InterPro" id="IPR033138">
    <property type="entry name" value="Cu_oxidase_CS"/>
</dbReference>
<evidence type="ECO:0000259" key="7">
    <source>
        <dbReference type="Pfam" id="PF07731"/>
    </source>
</evidence>
<dbReference type="InterPro" id="IPR045087">
    <property type="entry name" value="Cu-oxidase_fam"/>
</dbReference>
<dbReference type="Pfam" id="PF07732">
    <property type="entry name" value="Cu-oxidase_3"/>
    <property type="match status" value="1"/>
</dbReference>
<evidence type="ECO:0000256" key="4">
    <source>
        <dbReference type="ARBA" id="ARBA00023008"/>
    </source>
</evidence>
<sequence>MKFKIFSILGVALCGFLATTAAPVESEEPNELEPRFYPKSYIFDPLPKLTESSPTTRYYEFELKVKKLSPDGFERPVWSVNGQYPGPLIQANKGDRLVIKVINRLGDPATIHWHGIFQRGTNWYDGVPGQTQCPIPNRVSFTYNYTLEQSGTYWYHSHFLAQYVDGLLGPLIIQDPDDPYKNSYQEDYVVTISDWYHSPSAPLLVQRTAPHYTGFNPYPDAALISGRGQYNCSSPAAGKHCNPNVKPATYNVQKGKKYRFRIINTSAYTYFTFSIDNHPLQVIEVEGTPVKQANTSTVTVLPLHTAQRYSVILHANQPIGNYYIRANIIESCLAPRTNNTINYNSSINPNATGILHYIGADSYSKPTSTEYPVTFTLCRGIDSSAIRPYKPDPAPANITNSFVLNVTFAPNDDDVGLFKINNSTFEPIFNNPTNERIMLKEDYTGFEKTQNAYGYDVPYGGVEIILLNGGLANHPFHLHGHAFHLCGVGQGIDINNLTTRNLIDPVVRDTVIVPPQSHIIIRYVADNPGVWAFHCHIEWHVELGMVAQLIERPTEFSNRTLPDDVRALCMQYDSYYKKQKRSTAALPRGSMVKRIQIRKNGGESKKQIREEEAAGNGEEAVLNEGERYIETEENDIGTQANEEYLMSIW</sequence>
<dbReference type="STRING" id="1348612.A0A397GGC9"/>
<dbReference type="InterPro" id="IPR011707">
    <property type="entry name" value="Cu-oxidase-like_N"/>
</dbReference>
<dbReference type="GO" id="GO:0016491">
    <property type="term" value="F:oxidoreductase activity"/>
    <property type="evidence" value="ECO:0007669"/>
    <property type="project" value="UniProtKB-KW"/>
</dbReference>
<keyword evidence="3" id="KW-0560">Oxidoreductase</keyword>
<evidence type="ECO:0000259" key="6">
    <source>
        <dbReference type="Pfam" id="PF00394"/>
    </source>
</evidence>
<keyword evidence="2" id="KW-0479">Metal-binding</keyword>
<feature type="chain" id="PRO_5017486201" description="Laccase" evidence="5">
    <location>
        <begin position="27"/>
        <end position="649"/>
    </location>
</feature>
<organism evidence="9 10">
    <name type="scientific">Diversispora epigaea</name>
    <dbReference type="NCBI Taxonomy" id="1348612"/>
    <lineage>
        <taxon>Eukaryota</taxon>
        <taxon>Fungi</taxon>
        <taxon>Fungi incertae sedis</taxon>
        <taxon>Mucoromycota</taxon>
        <taxon>Glomeromycotina</taxon>
        <taxon>Glomeromycetes</taxon>
        <taxon>Diversisporales</taxon>
        <taxon>Diversisporaceae</taxon>
        <taxon>Diversispora</taxon>
    </lineage>
</organism>
<dbReference type="AlphaFoldDB" id="A0A397GGC9"/>
<dbReference type="Proteomes" id="UP000266861">
    <property type="component" value="Unassembled WGS sequence"/>
</dbReference>
<evidence type="ECO:0000256" key="1">
    <source>
        <dbReference type="ARBA" id="ARBA00010609"/>
    </source>
</evidence>
<dbReference type="Pfam" id="PF07731">
    <property type="entry name" value="Cu-oxidase_2"/>
    <property type="match status" value="1"/>
</dbReference>
<dbReference type="PANTHER" id="PTHR11709">
    <property type="entry name" value="MULTI-COPPER OXIDASE"/>
    <property type="match status" value="1"/>
</dbReference>
<dbReference type="CDD" id="cd13857">
    <property type="entry name" value="CuRO_1_Diphenol_Ox"/>
    <property type="match status" value="1"/>
</dbReference>
<comment type="caution">
    <text evidence="9">The sequence shown here is derived from an EMBL/GenBank/DDBJ whole genome shotgun (WGS) entry which is preliminary data.</text>
</comment>
<dbReference type="Gene3D" id="2.60.40.420">
    <property type="entry name" value="Cupredoxins - blue copper proteins"/>
    <property type="match status" value="3"/>
</dbReference>
<dbReference type="PROSITE" id="PS00079">
    <property type="entry name" value="MULTICOPPER_OXIDASE1"/>
    <property type="match status" value="1"/>
</dbReference>
<dbReference type="SUPFAM" id="SSF49503">
    <property type="entry name" value="Cupredoxins"/>
    <property type="match status" value="3"/>
</dbReference>
<feature type="domain" description="Plastocyanin-like" evidence="8">
    <location>
        <begin position="65"/>
        <end position="177"/>
    </location>
</feature>
<keyword evidence="4" id="KW-0186">Copper</keyword>
<evidence type="ECO:0000256" key="3">
    <source>
        <dbReference type="ARBA" id="ARBA00023002"/>
    </source>
</evidence>
<evidence type="ECO:0000313" key="9">
    <source>
        <dbReference type="EMBL" id="RHZ48708.1"/>
    </source>
</evidence>
<dbReference type="Pfam" id="PF00394">
    <property type="entry name" value="Cu-oxidase"/>
    <property type="match status" value="1"/>
</dbReference>
<dbReference type="GO" id="GO:0005507">
    <property type="term" value="F:copper ion binding"/>
    <property type="evidence" value="ECO:0007669"/>
    <property type="project" value="InterPro"/>
</dbReference>
<dbReference type="PROSITE" id="PS00080">
    <property type="entry name" value="MULTICOPPER_OXIDASE2"/>
    <property type="match status" value="1"/>
</dbReference>
<reference evidence="9 10" key="1">
    <citation type="submission" date="2018-08" db="EMBL/GenBank/DDBJ databases">
        <title>Genome and evolution of the arbuscular mycorrhizal fungus Diversispora epigaea (formerly Glomus versiforme) and its bacterial endosymbionts.</title>
        <authorList>
            <person name="Sun X."/>
            <person name="Fei Z."/>
            <person name="Harrison M."/>
        </authorList>
    </citation>
    <scope>NUCLEOTIDE SEQUENCE [LARGE SCALE GENOMIC DNA]</scope>
    <source>
        <strain evidence="9 10">IT104</strain>
    </source>
</reference>
<keyword evidence="10" id="KW-1185">Reference proteome</keyword>
<dbReference type="EMBL" id="PQFF01000462">
    <property type="protein sequence ID" value="RHZ48708.1"/>
    <property type="molecule type" value="Genomic_DNA"/>
</dbReference>
<feature type="domain" description="Plastocyanin-like" evidence="6">
    <location>
        <begin position="186"/>
        <end position="359"/>
    </location>
</feature>
<comment type="similarity">
    <text evidence="1">Belongs to the multicopper oxidase family.</text>
</comment>
<dbReference type="InterPro" id="IPR001117">
    <property type="entry name" value="Cu-oxidase_2nd"/>
</dbReference>
<keyword evidence="5" id="KW-0732">Signal</keyword>
<dbReference type="OrthoDB" id="2121828at2759"/>
<accession>A0A397GGC9</accession>
<dbReference type="PANTHER" id="PTHR11709:SF511">
    <property type="entry name" value="LACCASE"/>
    <property type="match status" value="1"/>
</dbReference>
<dbReference type="InterPro" id="IPR011706">
    <property type="entry name" value="Cu-oxidase_C"/>
</dbReference>
<name>A0A397GGC9_9GLOM</name>
<feature type="domain" description="Plastocyanin-like" evidence="7">
    <location>
        <begin position="449"/>
        <end position="554"/>
    </location>
</feature>
<evidence type="ECO:0000256" key="5">
    <source>
        <dbReference type="SAM" id="SignalP"/>
    </source>
</evidence>
<dbReference type="InterPro" id="IPR002355">
    <property type="entry name" value="Cu_oxidase_Cu_BS"/>
</dbReference>
<protein>
    <recommendedName>
        <fullName evidence="11">Laccase</fullName>
    </recommendedName>
</protein>
<proteinExistence type="inferred from homology"/>
<gene>
    <name evidence="9" type="ORF">Glove_543g76</name>
</gene>